<comment type="caution">
    <text evidence="9">The sequence shown here is derived from an EMBL/GenBank/DDBJ whole genome shotgun (WGS) entry which is preliminary data.</text>
</comment>
<evidence type="ECO:0000256" key="6">
    <source>
        <dbReference type="ARBA" id="ARBA00023242"/>
    </source>
</evidence>
<evidence type="ECO:0000256" key="7">
    <source>
        <dbReference type="SAM" id="Coils"/>
    </source>
</evidence>
<dbReference type="Gene3D" id="1.20.5.170">
    <property type="match status" value="1"/>
</dbReference>
<comment type="similarity">
    <text evidence="2">Belongs to the bZIP family.</text>
</comment>
<dbReference type="SMART" id="SM00338">
    <property type="entry name" value="BRLZ"/>
    <property type="match status" value="1"/>
</dbReference>
<organism evidence="9 10">
    <name type="scientific">Vanilla planifolia</name>
    <name type="common">Vanilla</name>
    <dbReference type="NCBI Taxonomy" id="51239"/>
    <lineage>
        <taxon>Eukaryota</taxon>
        <taxon>Viridiplantae</taxon>
        <taxon>Streptophyta</taxon>
        <taxon>Embryophyta</taxon>
        <taxon>Tracheophyta</taxon>
        <taxon>Spermatophyta</taxon>
        <taxon>Magnoliopsida</taxon>
        <taxon>Liliopsida</taxon>
        <taxon>Asparagales</taxon>
        <taxon>Orchidaceae</taxon>
        <taxon>Vanilloideae</taxon>
        <taxon>Vanilleae</taxon>
        <taxon>Vanilla</taxon>
    </lineage>
</organism>
<evidence type="ECO:0000313" key="10">
    <source>
        <dbReference type="Proteomes" id="UP000639772"/>
    </source>
</evidence>
<dbReference type="GO" id="GO:0043565">
    <property type="term" value="F:sequence-specific DNA binding"/>
    <property type="evidence" value="ECO:0007669"/>
    <property type="project" value="InterPro"/>
</dbReference>
<dbReference type="GO" id="GO:0006351">
    <property type="term" value="P:DNA-templated transcription"/>
    <property type="evidence" value="ECO:0007669"/>
    <property type="project" value="InterPro"/>
</dbReference>
<keyword evidence="6" id="KW-0539">Nucleus</keyword>
<feature type="domain" description="DOG1" evidence="8">
    <location>
        <begin position="182"/>
        <end position="399"/>
    </location>
</feature>
<feature type="coiled-coil region" evidence="7">
    <location>
        <begin position="137"/>
        <end position="164"/>
    </location>
</feature>
<comment type="subcellular location">
    <subcellularLocation>
        <location evidence="1">Nucleus</location>
    </subcellularLocation>
</comment>
<evidence type="ECO:0000256" key="2">
    <source>
        <dbReference type="ARBA" id="ARBA00007163"/>
    </source>
</evidence>
<dbReference type="FunFam" id="1.20.5.170:FF:000019">
    <property type="entry name" value="BZIP family transcription factor"/>
    <property type="match status" value="1"/>
</dbReference>
<reference evidence="9 10" key="1">
    <citation type="journal article" date="2020" name="Nat. Food">
        <title>A phased Vanilla planifolia genome enables genetic improvement of flavour and production.</title>
        <authorList>
            <person name="Hasing T."/>
            <person name="Tang H."/>
            <person name="Brym M."/>
            <person name="Khazi F."/>
            <person name="Huang T."/>
            <person name="Chambers A.H."/>
        </authorList>
    </citation>
    <scope>NUCLEOTIDE SEQUENCE [LARGE SCALE GENOMIC DNA]</scope>
    <source>
        <tissue evidence="9">Leaf</tissue>
    </source>
</reference>
<proteinExistence type="inferred from homology"/>
<dbReference type="InterPro" id="IPR046347">
    <property type="entry name" value="bZIP_sf"/>
</dbReference>
<name>A0A835VLE7_VANPL</name>
<dbReference type="InterPro" id="IPR004827">
    <property type="entry name" value="bZIP"/>
</dbReference>
<dbReference type="GO" id="GO:0003700">
    <property type="term" value="F:DNA-binding transcription factor activity"/>
    <property type="evidence" value="ECO:0007669"/>
    <property type="project" value="InterPro"/>
</dbReference>
<dbReference type="GO" id="GO:0005634">
    <property type="term" value="C:nucleus"/>
    <property type="evidence" value="ECO:0007669"/>
    <property type="project" value="UniProtKB-SubCell"/>
</dbReference>
<dbReference type="InterPro" id="IPR025422">
    <property type="entry name" value="TGA_domain"/>
</dbReference>
<evidence type="ECO:0000256" key="5">
    <source>
        <dbReference type="ARBA" id="ARBA00023163"/>
    </source>
</evidence>
<dbReference type="PANTHER" id="PTHR45693:SF9">
    <property type="entry name" value="TRANSCRIPTION FACTOR TGA9"/>
    <property type="match status" value="1"/>
</dbReference>
<dbReference type="OrthoDB" id="2015618at2759"/>
<keyword evidence="7" id="KW-0175">Coiled coil</keyword>
<dbReference type="Pfam" id="PF14144">
    <property type="entry name" value="DOG1"/>
    <property type="match status" value="1"/>
</dbReference>
<dbReference type="PROSITE" id="PS51806">
    <property type="entry name" value="DOG1"/>
    <property type="match status" value="1"/>
</dbReference>
<evidence type="ECO:0000256" key="4">
    <source>
        <dbReference type="ARBA" id="ARBA00023125"/>
    </source>
</evidence>
<evidence type="ECO:0000256" key="3">
    <source>
        <dbReference type="ARBA" id="ARBA00023015"/>
    </source>
</evidence>
<sequence length="423" mass="47894">MESLQLPTSVDQELTAYLVELEKAIPQKVCTTRIESSHGYGKDVLVSRNPTLEMLPTSALRILQQTRVGFQMDESSSSSRSLVQDNKCSSVVLGCPGNTKDVLQQERMGRNLSGALEKVSRRLAQNREAARKSRLKKKAYIQQLECCKTKLQQLEHNLLQANSQVLFLGRGANPSGCLTSRAALFDMEYGWWLKENHQQLEELRGGLQARLSDDDLRMTVDACIANYQDLFRLKAIVVKADVFHLLAGQWRTPAERCFLWVGGFRPSELLKMIMAAVDSVTEQQLMGICSLQLSVEQAEEELSRDLEQLLRSLTETLVGNSKLGEDEVNNASCFVGQMSVALFKLTNLEGFVIQADKLRQQTLHHLCRTLTVRQAARCFLAIGEYSRRWRALSSLWASRPRRDDYAEGHQMLHQSLNNRFPPY</sequence>
<dbReference type="EMBL" id="JADCNM010000001">
    <property type="protein sequence ID" value="KAG0500876.1"/>
    <property type="molecule type" value="Genomic_DNA"/>
</dbReference>
<evidence type="ECO:0000256" key="1">
    <source>
        <dbReference type="ARBA" id="ARBA00004123"/>
    </source>
</evidence>
<gene>
    <name evidence="9" type="ORF">HPP92_000948</name>
</gene>
<keyword evidence="5" id="KW-0804">Transcription</keyword>
<accession>A0A835VLE7</accession>
<dbReference type="PANTHER" id="PTHR45693">
    <property type="entry name" value="TRANSCRIPTION FACTOR TGA9"/>
    <property type="match status" value="1"/>
</dbReference>
<keyword evidence="4" id="KW-0238">DNA-binding</keyword>
<keyword evidence="3" id="KW-0805">Transcription regulation</keyword>
<dbReference type="AlphaFoldDB" id="A0A835VLE7"/>
<dbReference type="PROSITE" id="PS00036">
    <property type="entry name" value="BZIP_BASIC"/>
    <property type="match status" value="1"/>
</dbReference>
<dbReference type="SUPFAM" id="SSF57959">
    <property type="entry name" value="Leucine zipper domain"/>
    <property type="match status" value="1"/>
</dbReference>
<evidence type="ECO:0000313" key="9">
    <source>
        <dbReference type="EMBL" id="KAG0500876.1"/>
    </source>
</evidence>
<dbReference type="Proteomes" id="UP000639772">
    <property type="component" value="Chromosome 1"/>
</dbReference>
<dbReference type="Pfam" id="PF00170">
    <property type="entry name" value="bZIP_1"/>
    <property type="match status" value="1"/>
</dbReference>
<protein>
    <recommendedName>
        <fullName evidence="8">DOG1 domain-containing protein</fullName>
    </recommendedName>
</protein>
<evidence type="ECO:0000259" key="8">
    <source>
        <dbReference type="PROSITE" id="PS51806"/>
    </source>
</evidence>